<dbReference type="PANTHER" id="PTHR42748:SF26">
    <property type="entry name" value="NMRA-LIKE DOMAIN-CONTAINING PROTEIN"/>
    <property type="match status" value="1"/>
</dbReference>
<reference evidence="4" key="1">
    <citation type="journal article" date="2020" name="Stud. Mycol.">
        <title>101 Dothideomycetes genomes: a test case for predicting lifestyles and emergence of pathogens.</title>
        <authorList>
            <person name="Haridas S."/>
            <person name="Albert R."/>
            <person name="Binder M."/>
            <person name="Bloem J."/>
            <person name="Labutti K."/>
            <person name="Salamov A."/>
            <person name="Andreopoulos B."/>
            <person name="Baker S."/>
            <person name="Barry K."/>
            <person name="Bills G."/>
            <person name="Bluhm B."/>
            <person name="Cannon C."/>
            <person name="Castanera R."/>
            <person name="Culley D."/>
            <person name="Daum C."/>
            <person name="Ezra D."/>
            <person name="Gonzalez J."/>
            <person name="Henrissat B."/>
            <person name="Kuo A."/>
            <person name="Liang C."/>
            <person name="Lipzen A."/>
            <person name="Lutzoni F."/>
            <person name="Magnuson J."/>
            <person name="Mondo S."/>
            <person name="Nolan M."/>
            <person name="Ohm R."/>
            <person name="Pangilinan J."/>
            <person name="Park H.-J."/>
            <person name="Ramirez L."/>
            <person name="Alfaro M."/>
            <person name="Sun H."/>
            <person name="Tritt A."/>
            <person name="Yoshinaga Y."/>
            <person name="Zwiers L.-H."/>
            <person name="Turgeon B."/>
            <person name="Goodwin S."/>
            <person name="Spatafora J."/>
            <person name="Crous P."/>
            <person name="Grigoriev I."/>
        </authorList>
    </citation>
    <scope>NUCLEOTIDE SEQUENCE</scope>
    <source>
        <strain evidence="4">CBS 130266</strain>
    </source>
</reference>
<evidence type="ECO:0000256" key="1">
    <source>
        <dbReference type="ARBA" id="ARBA00006328"/>
    </source>
</evidence>
<gene>
    <name evidence="4" type="ORF">EJ08DRAFT_689572</name>
</gene>
<dbReference type="InterPro" id="IPR051164">
    <property type="entry name" value="NmrA-like_oxidored"/>
</dbReference>
<keyword evidence="5" id="KW-1185">Reference proteome</keyword>
<dbReference type="PANTHER" id="PTHR42748">
    <property type="entry name" value="NITROGEN METABOLITE REPRESSION PROTEIN NMRA FAMILY MEMBER"/>
    <property type="match status" value="1"/>
</dbReference>
<dbReference type="InterPro" id="IPR008030">
    <property type="entry name" value="NmrA-like"/>
</dbReference>
<accession>A0A9P4NJH0</accession>
<dbReference type="EMBL" id="MU007075">
    <property type="protein sequence ID" value="KAF2424406.1"/>
    <property type="molecule type" value="Genomic_DNA"/>
</dbReference>
<dbReference type="Gene3D" id="3.40.50.720">
    <property type="entry name" value="NAD(P)-binding Rossmann-like Domain"/>
    <property type="match status" value="1"/>
</dbReference>
<evidence type="ECO:0000259" key="3">
    <source>
        <dbReference type="Pfam" id="PF05368"/>
    </source>
</evidence>
<dbReference type="SUPFAM" id="SSF51735">
    <property type="entry name" value="NAD(P)-binding Rossmann-fold domains"/>
    <property type="match status" value="1"/>
</dbReference>
<dbReference type="Proteomes" id="UP000800235">
    <property type="component" value="Unassembled WGS sequence"/>
</dbReference>
<sequence length="311" mass="34639">MSKLIVIISITGTQGSSVAKTFANIPGWRIRGITRNPNSAAAQEFASKGVEIVKADSDNKGSLITAFRGAHAIFAVTDFWQHFNNPENHGKAAVAGTKINEYAFDLEVAQGINIAEAAADVSVLKTLERFIFSSLADIENYIKDELPKLASKMSTVQIGFYAHNWKMAPILQPRKEEDGTYVFTQPENNEKPVPFVVTWRDTGSFVKALVELPPGKNLLGVSEFMTWEQFVETWGRVLRVKARVEVVDADNFYGAQPEVVREELRESFLFDNEFGWTGGDPDVQTPDEIGVEIARTSIAEYIREEDWSSVL</sequence>
<dbReference type="Gene3D" id="3.90.25.10">
    <property type="entry name" value="UDP-galactose 4-epimerase, domain 1"/>
    <property type="match status" value="1"/>
</dbReference>
<evidence type="ECO:0000256" key="2">
    <source>
        <dbReference type="ARBA" id="ARBA00022857"/>
    </source>
</evidence>
<protein>
    <submittedName>
        <fullName evidence="4">NAD(P)-binding protein</fullName>
    </submittedName>
</protein>
<comment type="similarity">
    <text evidence="1">Belongs to the NmrA-type oxidoreductase family.</text>
</comment>
<proteinExistence type="inferred from homology"/>
<evidence type="ECO:0000313" key="5">
    <source>
        <dbReference type="Proteomes" id="UP000800235"/>
    </source>
</evidence>
<keyword evidence="2" id="KW-0521">NADP</keyword>
<dbReference type="OrthoDB" id="3358371at2759"/>
<feature type="domain" description="NmrA-like" evidence="3">
    <location>
        <begin position="1"/>
        <end position="278"/>
    </location>
</feature>
<name>A0A9P4NJH0_9PEZI</name>
<dbReference type="GO" id="GO:0005634">
    <property type="term" value="C:nucleus"/>
    <property type="evidence" value="ECO:0007669"/>
    <property type="project" value="TreeGrafter"/>
</dbReference>
<dbReference type="AlphaFoldDB" id="A0A9P4NJH0"/>
<dbReference type="InterPro" id="IPR036291">
    <property type="entry name" value="NAD(P)-bd_dom_sf"/>
</dbReference>
<evidence type="ECO:0000313" key="4">
    <source>
        <dbReference type="EMBL" id="KAF2424406.1"/>
    </source>
</evidence>
<dbReference type="CDD" id="cd05251">
    <property type="entry name" value="NmrA_like_SDR_a"/>
    <property type="match status" value="1"/>
</dbReference>
<dbReference type="Pfam" id="PF05368">
    <property type="entry name" value="NmrA"/>
    <property type="match status" value="1"/>
</dbReference>
<comment type="caution">
    <text evidence="4">The sequence shown here is derived from an EMBL/GenBank/DDBJ whole genome shotgun (WGS) entry which is preliminary data.</text>
</comment>
<organism evidence="4 5">
    <name type="scientific">Tothia fuscella</name>
    <dbReference type="NCBI Taxonomy" id="1048955"/>
    <lineage>
        <taxon>Eukaryota</taxon>
        <taxon>Fungi</taxon>
        <taxon>Dikarya</taxon>
        <taxon>Ascomycota</taxon>
        <taxon>Pezizomycotina</taxon>
        <taxon>Dothideomycetes</taxon>
        <taxon>Pleosporomycetidae</taxon>
        <taxon>Venturiales</taxon>
        <taxon>Cylindrosympodiaceae</taxon>
        <taxon>Tothia</taxon>
    </lineage>
</organism>